<dbReference type="InterPro" id="IPR051046">
    <property type="entry name" value="MurCDEF_CellWall_CoF430Synth"/>
</dbReference>
<organism evidence="15 16">
    <name type="scientific">Cellvibrio mixtus</name>
    <dbReference type="NCBI Taxonomy" id="39650"/>
    <lineage>
        <taxon>Bacteria</taxon>
        <taxon>Pseudomonadati</taxon>
        <taxon>Pseudomonadota</taxon>
        <taxon>Gammaproteobacteria</taxon>
        <taxon>Cellvibrionales</taxon>
        <taxon>Cellvibrionaceae</taxon>
        <taxon>Cellvibrio</taxon>
    </lineage>
</organism>
<accession>A0A266Q234</accession>
<dbReference type="InterPro" id="IPR035911">
    <property type="entry name" value="MurE/MurF_N"/>
</dbReference>
<dbReference type="InterPro" id="IPR036565">
    <property type="entry name" value="Mur-like_cat_sf"/>
</dbReference>
<dbReference type="AlphaFoldDB" id="A0A266Q234"/>
<keyword evidence="7 10" id="KW-0573">Peptidoglycan synthesis</keyword>
<dbReference type="PANTHER" id="PTHR43024:SF1">
    <property type="entry name" value="UDP-N-ACETYLMURAMOYL-TRIPEPTIDE--D-ALANYL-D-ALANINE LIGASE"/>
    <property type="match status" value="1"/>
</dbReference>
<evidence type="ECO:0000313" key="16">
    <source>
        <dbReference type="Proteomes" id="UP000216101"/>
    </source>
</evidence>
<comment type="caution">
    <text evidence="15">The sequence shown here is derived from an EMBL/GenBank/DDBJ whole genome shotgun (WGS) entry which is preliminary data.</text>
</comment>
<dbReference type="SUPFAM" id="SSF53244">
    <property type="entry name" value="MurD-like peptide ligases, peptide-binding domain"/>
    <property type="match status" value="1"/>
</dbReference>
<keyword evidence="9 10" id="KW-0961">Cell wall biogenesis/degradation</keyword>
<proteinExistence type="inferred from homology"/>
<keyword evidence="6 10" id="KW-0133">Cell shape</keyword>
<feature type="domain" description="Mur ligase N-terminal catalytic" evidence="12">
    <location>
        <begin position="34"/>
        <end position="81"/>
    </location>
</feature>
<keyword evidence="16" id="KW-1185">Reference proteome</keyword>
<evidence type="ECO:0000256" key="10">
    <source>
        <dbReference type="HAMAP-Rule" id="MF_02019"/>
    </source>
</evidence>
<dbReference type="GO" id="GO:0008360">
    <property type="term" value="P:regulation of cell shape"/>
    <property type="evidence" value="ECO:0007669"/>
    <property type="project" value="UniProtKB-KW"/>
</dbReference>
<keyword evidence="5 10" id="KW-0067">ATP-binding</keyword>
<feature type="domain" description="Mur ligase C-terminal" evidence="13">
    <location>
        <begin position="326"/>
        <end position="444"/>
    </location>
</feature>
<evidence type="ECO:0000256" key="11">
    <source>
        <dbReference type="RuleBase" id="RU004136"/>
    </source>
</evidence>
<evidence type="ECO:0000313" key="15">
    <source>
        <dbReference type="EMBL" id="OZY83928.1"/>
    </source>
</evidence>
<dbReference type="InterPro" id="IPR004101">
    <property type="entry name" value="Mur_ligase_C"/>
</dbReference>
<evidence type="ECO:0000256" key="6">
    <source>
        <dbReference type="ARBA" id="ARBA00022960"/>
    </source>
</evidence>
<dbReference type="GO" id="GO:0071555">
    <property type="term" value="P:cell wall organization"/>
    <property type="evidence" value="ECO:0007669"/>
    <property type="project" value="UniProtKB-KW"/>
</dbReference>
<evidence type="ECO:0000256" key="7">
    <source>
        <dbReference type="ARBA" id="ARBA00022984"/>
    </source>
</evidence>
<evidence type="ECO:0000256" key="9">
    <source>
        <dbReference type="ARBA" id="ARBA00023316"/>
    </source>
</evidence>
<evidence type="ECO:0000259" key="13">
    <source>
        <dbReference type="Pfam" id="PF02875"/>
    </source>
</evidence>
<gene>
    <name evidence="10" type="primary">murF</name>
    <name evidence="15" type="ORF">CBP51_19180</name>
</gene>
<dbReference type="InterPro" id="IPR000713">
    <property type="entry name" value="Mur_ligase_N"/>
</dbReference>
<evidence type="ECO:0000256" key="4">
    <source>
        <dbReference type="ARBA" id="ARBA00022741"/>
    </source>
</evidence>
<dbReference type="InterPro" id="IPR005863">
    <property type="entry name" value="UDP-N-AcMur_synth"/>
</dbReference>
<comment type="catalytic activity">
    <reaction evidence="10 11">
        <text>D-alanyl-D-alanine + UDP-N-acetyl-alpha-D-muramoyl-L-alanyl-gamma-D-glutamyl-meso-2,6-diaminopimelate + ATP = UDP-N-acetyl-alpha-D-muramoyl-L-alanyl-gamma-D-glutamyl-meso-2,6-diaminopimeloyl-D-alanyl-D-alanine + ADP + phosphate + H(+)</text>
        <dbReference type="Rhea" id="RHEA:28374"/>
        <dbReference type="ChEBI" id="CHEBI:15378"/>
        <dbReference type="ChEBI" id="CHEBI:30616"/>
        <dbReference type="ChEBI" id="CHEBI:43474"/>
        <dbReference type="ChEBI" id="CHEBI:57822"/>
        <dbReference type="ChEBI" id="CHEBI:61386"/>
        <dbReference type="ChEBI" id="CHEBI:83905"/>
        <dbReference type="ChEBI" id="CHEBI:456216"/>
        <dbReference type="EC" id="6.3.2.10"/>
    </reaction>
</comment>
<keyword evidence="1 10" id="KW-0963">Cytoplasm</keyword>
<dbReference type="InterPro" id="IPR036615">
    <property type="entry name" value="Mur_ligase_C_dom_sf"/>
</dbReference>
<dbReference type="Gene3D" id="3.40.1390.10">
    <property type="entry name" value="MurE/MurF, N-terminal domain"/>
    <property type="match status" value="1"/>
</dbReference>
<keyword evidence="2 10" id="KW-0436">Ligase</keyword>
<dbReference type="NCBIfam" id="TIGR01143">
    <property type="entry name" value="murF"/>
    <property type="match status" value="1"/>
</dbReference>
<feature type="domain" description="Mur ligase central" evidence="14">
    <location>
        <begin position="116"/>
        <end position="304"/>
    </location>
</feature>
<evidence type="ECO:0000259" key="12">
    <source>
        <dbReference type="Pfam" id="PF01225"/>
    </source>
</evidence>
<dbReference type="InterPro" id="IPR013221">
    <property type="entry name" value="Mur_ligase_cen"/>
</dbReference>
<dbReference type="Pfam" id="PF01225">
    <property type="entry name" value="Mur_ligase"/>
    <property type="match status" value="1"/>
</dbReference>
<dbReference type="Pfam" id="PF08245">
    <property type="entry name" value="Mur_ligase_M"/>
    <property type="match status" value="1"/>
</dbReference>
<evidence type="ECO:0000256" key="3">
    <source>
        <dbReference type="ARBA" id="ARBA00022618"/>
    </source>
</evidence>
<dbReference type="Proteomes" id="UP000216101">
    <property type="component" value="Unassembled WGS sequence"/>
</dbReference>
<dbReference type="GO" id="GO:0005524">
    <property type="term" value="F:ATP binding"/>
    <property type="evidence" value="ECO:0007669"/>
    <property type="project" value="UniProtKB-UniRule"/>
</dbReference>
<comment type="pathway">
    <text evidence="10 11">Cell wall biogenesis; peptidoglycan biosynthesis.</text>
</comment>
<dbReference type="UniPathway" id="UPA00219"/>
<dbReference type="GO" id="GO:0047480">
    <property type="term" value="F:UDP-N-acetylmuramoyl-tripeptide-D-alanyl-D-alanine ligase activity"/>
    <property type="evidence" value="ECO:0007669"/>
    <property type="project" value="UniProtKB-UniRule"/>
</dbReference>
<reference evidence="16" key="1">
    <citation type="submission" date="2017-05" db="EMBL/GenBank/DDBJ databases">
        <authorList>
            <person name="Barney B.M."/>
        </authorList>
    </citation>
    <scope>NUCLEOTIDE SEQUENCE [LARGE SCALE GENOMIC DNA]</scope>
    <source>
        <strain evidence="16">PSBB022</strain>
    </source>
</reference>
<keyword evidence="8 10" id="KW-0131">Cell cycle</keyword>
<protein>
    <recommendedName>
        <fullName evidence="10 11">UDP-N-acetylmuramoyl-tripeptide--D-alanyl-D-alanine ligase</fullName>
        <ecNumber evidence="10 11">6.3.2.10</ecNumber>
    </recommendedName>
    <alternativeName>
        <fullName evidence="10">D-alanyl-D-alanine-adding enzyme</fullName>
    </alternativeName>
</protein>
<evidence type="ECO:0000256" key="8">
    <source>
        <dbReference type="ARBA" id="ARBA00023306"/>
    </source>
</evidence>
<comment type="subcellular location">
    <subcellularLocation>
        <location evidence="10 11">Cytoplasm</location>
    </subcellularLocation>
</comment>
<comment type="similarity">
    <text evidence="10">Belongs to the MurCDEF family. MurF subfamily.</text>
</comment>
<dbReference type="GO" id="GO:0005737">
    <property type="term" value="C:cytoplasm"/>
    <property type="evidence" value="ECO:0007669"/>
    <property type="project" value="UniProtKB-SubCell"/>
</dbReference>
<dbReference type="PANTHER" id="PTHR43024">
    <property type="entry name" value="UDP-N-ACETYLMURAMOYL-TRIPEPTIDE--D-ALANYL-D-ALANINE LIGASE"/>
    <property type="match status" value="1"/>
</dbReference>
<dbReference type="EC" id="6.3.2.10" evidence="10 11"/>
<dbReference type="GO" id="GO:0051301">
    <property type="term" value="P:cell division"/>
    <property type="evidence" value="ECO:0007669"/>
    <property type="project" value="UniProtKB-KW"/>
</dbReference>
<keyword evidence="4 10" id="KW-0547">Nucleotide-binding</keyword>
<dbReference type="GO" id="GO:0008766">
    <property type="term" value="F:UDP-N-acetylmuramoylalanyl-D-glutamyl-2,6-diaminopimelate-D-alanyl-D-alanine ligase activity"/>
    <property type="evidence" value="ECO:0007669"/>
    <property type="project" value="RHEA"/>
</dbReference>
<feature type="binding site" evidence="10">
    <location>
        <begin position="118"/>
        <end position="124"/>
    </location>
    <ligand>
        <name>ATP</name>
        <dbReference type="ChEBI" id="CHEBI:30616"/>
    </ligand>
</feature>
<dbReference type="Gene3D" id="3.90.190.20">
    <property type="entry name" value="Mur ligase, C-terminal domain"/>
    <property type="match status" value="1"/>
</dbReference>
<evidence type="ECO:0000256" key="5">
    <source>
        <dbReference type="ARBA" id="ARBA00022840"/>
    </source>
</evidence>
<dbReference type="RefSeq" id="WP_078043883.1">
    <property type="nucleotide sequence ID" value="NZ_NHNI01000003.1"/>
</dbReference>
<dbReference type="HAMAP" id="MF_02019">
    <property type="entry name" value="MurF"/>
    <property type="match status" value="1"/>
</dbReference>
<dbReference type="Pfam" id="PF02875">
    <property type="entry name" value="Mur_ligase_C"/>
    <property type="match status" value="1"/>
</dbReference>
<keyword evidence="3 10" id="KW-0132">Cell division</keyword>
<dbReference type="SUPFAM" id="SSF53623">
    <property type="entry name" value="MurD-like peptide ligases, catalytic domain"/>
    <property type="match status" value="1"/>
</dbReference>
<dbReference type="GO" id="GO:0009252">
    <property type="term" value="P:peptidoglycan biosynthetic process"/>
    <property type="evidence" value="ECO:0007669"/>
    <property type="project" value="UniProtKB-UniRule"/>
</dbReference>
<dbReference type="EMBL" id="NHNI01000003">
    <property type="protein sequence ID" value="OZY83928.1"/>
    <property type="molecule type" value="Genomic_DNA"/>
</dbReference>
<evidence type="ECO:0000256" key="2">
    <source>
        <dbReference type="ARBA" id="ARBA00022598"/>
    </source>
</evidence>
<dbReference type="SUPFAM" id="SSF63418">
    <property type="entry name" value="MurE/MurF N-terminal domain"/>
    <property type="match status" value="1"/>
</dbReference>
<comment type="function">
    <text evidence="10 11">Involved in cell wall formation. Catalyzes the final step in the synthesis of UDP-N-acetylmuramoyl-pentapeptide, the precursor of murein.</text>
</comment>
<name>A0A266Q234_9GAMM</name>
<sequence length="463" mass="49191">MIKPLTLKWVEEFIAAHKPLRAVTAKCHQGDAEFTAVSIDSRTLNAGDLFIALRGERFDAHNFIQDAVAKKPCALVVERFFPEIALPQLVVSDSLLALGQIAALNRSLFSRPVIAITGSSGKTTVKTLLAGILAECGSTHATKGNFNNHIGVPLTLLQLEAHHEFAVIEMGASGPGEIEYLCSLAKPQITMINNVMAAHIQGFGSIQGVARAKGEIYAALPTTGVAVVNLDDRFAPDWLATLTNRRVIRVSFKDADADCFAQDIQTSANSLEFAINLQGQAMQVSLNAQGEHNVRNALMAAACASAVGADLQKIKQGLANFAPVAGRMSRHVGINGVALIDDSYNANPGSVRAAIDVLAQKKHSVLVLGDLGELGTEAPQLHAELGEYARTKKLSHLFTVGTLSENAATAFGAGAEHFKDKAALVEHLKTIANKKTTILIKGSRSAAMDTVVRELCVSAGDKH</sequence>
<evidence type="ECO:0000259" key="14">
    <source>
        <dbReference type="Pfam" id="PF08245"/>
    </source>
</evidence>
<evidence type="ECO:0000256" key="1">
    <source>
        <dbReference type="ARBA" id="ARBA00022490"/>
    </source>
</evidence>
<dbReference type="Gene3D" id="3.40.1190.10">
    <property type="entry name" value="Mur-like, catalytic domain"/>
    <property type="match status" value="1"/>
</dbReference>